<organism evidence="1 2">
    <name type="scientific">Nocardia cyriacigeorgica</name>
    <dbReference type="NCBI Taxonomy" id="135487"/>
    <lineage>
        <taxon>Bacteria</taxon>
        <taxon>Bacillati</taxon>
        <taxon>Actinomycetota</taxon>
        <taxon>Actinomycetes</taxon>
        <taxon>Mycobacteriales</taxon>
        <taxon>Nocardiaceae</taxon>
        <taxon>Nocardia</taxon>
    </lineage>
</organism>
<name>A0A6P1CVL0_9NOCA</name>
<accession>A0A6P1CVL0</accession>
<comment type="caution">
    <text evidence="1">The sequence shown here is derived from an EMBL/GenBank/DDBJ whole genome shotgun (WGS) entry which is preliminary data.</text>
</comment>
<evidence type="ECO:0000313" key="2">
    <source>
        <dbReference type="Proteomes" id="UP000471166"/>
    </source>
</evidence>
<gene>
    <name evidence="1" type="ORF">GV791_29310</name>
</gene>
<reference evidence="1 2" key="1">
    <citation type="submission" date="2020-01" db="EMBL/GenBank/DDBJ databases">
        <title>Genetics and antimicrobial susceptibilities of Nocardia species isolated from the soil; a comparison with species isolated from humans.</title>
        <authorList>
            <person name="Carrasco G."/>
            <person name="Monzon S."/>
            <person name="Sansegundo M."/>
            <person name="Garcia E."/>
            <person name="Garrido N."/>
            <person name="Medina M.J."/>
            <person name="Villalon P."/>
            <person name="Ramirez-Arocha A.C."/>
            <person name="Jimenez P."/>
            <person name="Cuesta I."/>
            <person name="Valdezate S."/>
        </authorList>
    </citation>
    <scope>NUCLEOTIDE SEQUENCE [LARGE SCALE GENOMIC DNA]</scope>
    <source>
        <strain evidence="1 2">CNM20110626</strain>
    </source>
</reference>
<dbReference type="AlphaFoldDB" id="A0A6P1CVL0"/>
<sequence>MLAPRRAIAGDIAVRRRGTETGRRNPFDRQVAAVVTATQTFATRLATSLS</sequence>
<dbReference type="EMBL" id="JAAGVB010000087">
    <property type="protein sequence ID" value="NEW36628.1"/>
    <property type="molecule type" value="Genomic_DNA"/>
</dbReference>
<evidence type="ECO:0000313" key="1">
    <source>
        <dbReference type="EMBL" id="NEW36628.1"/>
    </source>
</evidence>
<proteinExistence type="predicted"/>
<dbReference type="RefSeq" id="WP_163848156.1">
    <property type="nucleotide sequence ID" value="NZ_JAAGVB010000087.1"/>
</dbReference>
<protein>
    <submittedName>
        <fullName evidence="1">Uncharacterized protein</fullName>
    </submittedName>
</protein>
<dbReference type="Proteomes" id="UP000471166">
    <property type="component" value="Unassembled WGS sequence"/>
</dbReference>